<dbReference type="CDD" id="cd17321">
    <property type="entry name" value="MFS_MMR_MDR_like"/>
    <property type="match status" value="1"/>
</dbReference>
<evidence type="ECO:0000256" key="3">
    <source>
        <dbReference type="ARBA" id="ARBA00022475"/>
    </source>
</evidence>
<dbReference type="PANTHER" id="PTHR42718:SF46">
    <property type="entry name" value="BLR6921 PROTEIN"/>
    <property type="match status" value="1"/>
</dbReference>
<feature type="transmembrane region" description="Helical" evidence="7">
    <location>
        <begin position="225"/>
        <end position="247"/>
    </location>
</feature>
<feature type="transmembrane region" description="Helical" evidence="7">
    <location>
        <begin position="145"/>
        <end position="165"/>
    </location>
</feature>
<name>A0A1H8XFR5_9FIRM</name>
<dbReference type="PRINTS" id="PR01036">
    <property type="entry name" value="TCRTETB"/>
</dbReference>
<dbReference type="EMBL" id="FODY01000023">
    <property type="protein sequence ID" value="SEP38854.1"/>
    <property type="molecule type" value="Genomic_DNA"/>
</dbReference>
<feature type="transmembrane region" description="Helical" evidence="7">
    <location>
        <begin position="81"/>
        <end position="104"/>
    </location>
</feature>
<dbReference type="STRING" id="112903.SAMN04490178_12356"/>
<proteinExistence type="predicted"/>
<keyword evidence="3" id="KW-1003">Cell membrane</keyword>
<evidence type="ECO:0000256" key="5">
    <source>
        <dbReference type="ARBA" id="ARBA00022989"/>
    </source>
</evidence>
<organism evidence="9 10">
    <name type="scientific">Propionispora vibrioides</name>
    <dbReference type="NCBI Taxonomy" id="112903"/>
    <lineage>
        <taxon>Bacteria</taxon>
        <taxon>Bacillati</taxon>
        <taxon>Bacillota</taxon>
        <taxon>Negativicutes</taxon>
        <taxon>Selenomonadales</taxon>
        <taxon>Sporomusaceae</taxon>
        <taxon>Propionispora</taxon>
    </lineage>
</organism>
<dbReference type="SUPFAM" id="SSF103473">
    <property type="entry name" value="MFS general substrate transporter"/>
    <property type="match status" value="2"/>
</dbReference>
<keyword evidence="6 7" id="KW-0472">Membrane</keyword>
<feature type="transmembrane region" description="Helical" evidence="7">
    <location>
        <begin position="21"/>
        <end position="44"/>
    </location>
</feature>
<keyword evidence="4 7" id="KW-0812">Transmembrane</keyword>
<dbReference type="Proteomes" id="UP000198847">
    <property type="component" value="Unassembled WGS sequence"/>
</dbReference>
<dbReference type="Pfam" id="PF07690">
    <property type="entry name" value="MFS_1"/>
    <property type="match status" value="1"/>
</dbReference>
<keyword evidence="10" id="KW-1185">Reference proteome</keyword>
<dbReference type="GO" id="GO:0005886">
    <property type="term" value="C:plasma membrane"/>
    <property type="evidence" value="ECO:0007669"/>
    <property type="project" value="UniProtKB-SubCell"/>
</dbReference>
<feature type="transmembrane region" description="Helical" evidence="7">
    <location>
        <begin position="201"/>
        <end position="219"/>
    </location>
</feature>
<dbReference type="GO" id="GO:0022857">
    <property type="term" value="F:transmembrane transporter activity"/>
    <property type="evidence" value="ECO:0007669"/>
    <property type="project" value="InterPro"/>
</dbReference>
<dbReference type="InterPro" id="IPR011701">
    <property type="entry name" value="MFS"/>
</dbReference>
<feature type="transmembrane region" description="Helical" evidence="7">
    <location>
        <begin position="110"/>
        <end position="133"/>
    </location>
</feature>
<feature type="transmembrane region" description="Helical" evidence="7">
    <location>
        <begin position="171"/>
        <end position="189"/>
    </location>
</feature>
<dbReference type="RefSeq" id="WP_245732538.1">
    <property type="nucleotide sequence ID" value="NZ_FODY01000023.1"/>
</dbReference>
<evidence type="ECO:0000313" key="10">
    <source>
        <dbReference type="Proteomes" id="UP000198847"/>
    </source>
</evidence>
<dbReference type="AlphaFoldDB" id="A0A1H8XFR5"/>
<accession>A0A1H8XFR5</accession>
<evidence type="ECO:0000256" key="6">
    <source>
        <dbReference type="ARBA" id="ARBA00023136"/>
    </source>
</evidence>
<feature type="domain" description="Major facilitator superfamily (MFS) profile" evidence="8">
    <location>
        <begin position="15"/>
        <end position="317"/>
    </location>
</feature>
<dbReference type="Gene3D" id="1.20.1250.20">
    <property type="entry name" value="MFS general substrate transporter like domains"/>
    <property type="match status" value="2"/>
</dbReference>
<feature type="transmembrane region" description="Helical" evidence="7">
    <location>
        <begin position="268"/>
        <end position="293"/>
    </location>
</feature>
<protein>
    <submittedName>
        <fullName evidence="9">Drug resistance transporter, EmrB/QacA subfamily</fullName>
    </submittedName>
</protein>
<evidence type="ECO:0000256" key="4">
    <source>
        <dbReference type="ARBA" id="ARBA00022692"/>
    </source>
</evidence>
<sequence>MKKLIKQEKYYKWMILGVTSLGTFMATLDAGIVNVALPAIGAQLQVTLSLVQWVVSAYLLGISSFLPLFGKVSDLHGKRQIYLTGMGVFVAGSFLCCMAETIWSLVLARILQSIGAAMLMANALAIVSTAFPGTERGRAMGINSTFVALGSLAGPSLGGILIGHFVWQSIFYINIPIGLVTLLFGYMILPWEKSQGQKPFDYAGAVLFALAMTTLLLVISHGQEWGWRSPLTVGSLLVAIAAFWLFFRCEVRKEYPMIELSLFKNESLLSGTISAMLAYMALFANNILLPFYLDQVLQATPVQIGLVIIRRYPCALH</sequence>
<reference evidence="9 10" key="1">
    <citation type="submission" date="2016-10" db="EMBL/GenBank/DDBJ databases">
        <authorList>
            <person name="de Groot N.N."/>
        </authorList>
    </citation>
    <scope>NUCLEOTIDE SEQUENCE [LARGE SCALE GENOMIC DNA]</scope>
    <source>
        <strain evidence="9 10">DSM 13305</strain>
    </source>
</reference>
<dbReference type="PANTHER" id="PTHR42718">
    <property type="entry name" value="MAJOR FACILITATOR SUPERFAMILY MULTIDRUG TRANSPORTER MFSC"/>
    <property type="match status" value="1"/>
</dbReference>
<dbReference type="InterPro" id="IPR020846">
    <property type="entry name" value="MFS_dom"/>
</dbReference>
<dbReference type="PROSITE" id="PS50850">
    <property type="entry name" value="MFS"/>
    <property type="match status" value="1"/>
</dbReference>
<evidence type="ECO:0000256" key="1">
    <source>
        <dbReference type="ARBA" id="ARBA00004651"/>
    </source>
</evidence>
<evidence type="ECO:0000256" key="7">
    <source>
        <dbReference type="SAM" id="Phobius"/>
    </source>
</evidence>
<dbReference type="InterPro" id="IPR036259">
    <property type="entry name" value="MFS_trans_sf"/>
</dbReference>
<keyword evidence="2" id="KW-0813">Transport</keyword>
<evidence type="ECO:0000313" key="9">
    <source>
        <dbReference type="EMBL" id="SEP38854.1"/>
    </source>
</evidence>
<keyword evidence="5 7" id="KW-1133">Transmembrane helix</keyword>
<evidence type="ECO:0000256" key="2">
    <source>
        <dbReference type="ARBA" id="ARBA00022448"/>
    </source>
</evidence>
<evidence type="ECO:0000259" key="8">
    <source>
        <dbReference type="PROSITE" id="PS50850"/>
    </source>
</evidence>
<feature type="transmembrane region" description="Helical" evidence="7">
    <location>
        <begin position="50"/>
        <end position="69"/>
    </location>
</feature>
<comment type="subcellular location">
    <subcellularLocation>
        <location evidence="1">Cell membrane</location>
        <topology evidence="1">Multi-pass membrane protein</topology>
    </subcellularLocation>
</comment>
<gene>
    <name evidence="9" type="ORF">SAMN04490178_12356</name>
</gene>